<accession>A0A169C7G8</accession>
<dbReference type="AlphaFoldDB" id="A0A169C7G8"/>
<dbReference type="PATRIC" id="fig|33888.3.peg.3189"/>
<gene>
    <name evidence="2" type="ORF">A6122_2837</name>
</gene>
<keyword evidence="1" id="KW-0812">Transmembrane</keyword>
<dbReference type="Proteomes" id="UP000077071">
    <property type="component" value="Chromosome"/>
</dbReference>
<protein>
    <recommendedName>
        <fullName evidence="4">DUF2975 domain-containing protein</fullName>
    </recommendedName>
</protein>
<dbReference type="RefSeq" id="WP_068256515.1">
    <property type="nucleotide sequence ID" value="NZ_PSUM01000103.1"/>
</dbReference>
<evidence type="ECO:0000313" key="2">
    <source>
        <dbReference type="EMBL" id="AND17945.1"/>
    </source>
</evidence>
<feature type="transmembrane region" description="Helical" evidence="1">
    <location>
        <begin position="21"/>
        <end position="45"/>
    </location>
</feature>
<feature type="transmembrane region" description="Helical" evidence="1">
    <location>
        <begin position="88"/>
        <end position="111"/>
    </location>
</feature>
<dbReference type="EMBL" id="CP015515">
    <property type="protein sequence ID" value="AND17945.1"/>
    <property type="molecule type" value="Genomic_DNA"/>
</dbReference>
<proteinExistence type="predicted"/>
<dbReference type="KEGG" id="rtn:A6122_2837"/>
<sequence>MKHTGTVLSGRVKDRPPLLRFVRATLLIVAAFTVVLDAIQAMTIVTGRAPFAFGRADGAVPLSYLPQLLQADLRDGATGTLADSTFSVRLICALPTALHAATVVLGALFLLRALRGISLARPFDTFVLGNWQRLSVALLAGGSAQGLADTAATIYLNTRIGLLFGTGHVSEQQRIAFLGSDYRTIGTNLPQWPIPIIIAGLIAAALTAAFRAGALLEEDVDGVV</sequence>
<evidence type="ECO:0000256" key="1">
    <source>
        <dbReference type="SAM" id="Phobius"/>
    </source>
</evidence>
<feature type="transmembrane region" description="Helical" evidence="1">
    <location>
        <begin position="192"/>
        <end position="214"/>
    </location>
</feature>
<name>A0A169C7G8_9MICO</name>
<keyword evidence="1" id="KW-1133">Transmembrane helix</keyword>
<keyword evidence="1" id="KW-0472">Membrane</keyword>
<evidence type="ECO:0008006" key="4">
    <source>
        <dbReference type="Google" id="ProtNLM"/>
    </source>
</evidence>
<keyword evidence="3" id="KW-1185">Reference proteome</keyword>
<dbReference type="STRING" id="33888.A6122_2837"/>
<reference evidence="2 3" key="1">
    <citation type="submission" date="2016-05" db="EMBL/GenBank/DDBJ databases">
        <title>Complete genome sequence of Rathayibacter tritici NCPPB 1953.</title>
        <authorList>
            <person name="Park J."/>
            <person name="Lee H.-H."/>
            <person name="Lee S.-W."/>
            <person name="Seo Y.-S."/>
        </authorList>
    </citation>
    <scope>NUCLEOTIDE SEQUENCE [LARGE SCALE GENOMIC DNA]</scope>
    <source>
        <strain evidence="2 3">NCPPB 1953</strain>
    </source>
</reference>
<organism evidence="2 3">
    <name type="scientific">Rathayibacter tritici</name>
    <dbReference type="NCBI Taxonomy" id="33888"/>
    <lineage>
        <taxon>Bacteria</taxon>
        <taxon>Bacillati</taxon>
        <taxon>Actinomycetota</taxon>
        <taxon>Actinomycetes</taxon>
        <taxon>Micrococcales</taxon>
        <taxon>Microbacteriaceae</taxon>
        <taxon>Rathayibacter</taxon>
    </lineage>
</organism>
<evidence type="ECO:0000313" key="3">
    <source>
        <dbReference type="Proteomes" id="UP000077071"/>
    </source>
</evidence>